<keyword evidence="2" id="KW-1185">Reference proteome</keyword>
<comment type="caution">
    <text evidence="1">The sequence shown here is derived from an EMBL/GenBank/DDBJ whole genome shotgun (WGS) entry which is preliminary data.</text>
</comment>
<name>A0ACB9AIU6_CICIN</name>
<sequence length="476" mass="51672">MSGWHEVRRRRGSAVMATRGDSSLSSFFVKNLPGDVSKQELWGPCSKLGCLADIYIAGRRDASGSFFAFIRYDKVQDVESIEAGLNKVVYRGRKLVANVAKHPRPLQEVMKRRQSTNPTKFVPPSSRDSRSFSDVLKGQTTIQPPSLSADTNLVDIKDIREWAEQDTLIGEVKNFDTLCNFPSLFSLEGFDIVECKYAGGMQVVIKFVSVRAAEIFKANKNIWLKWFIRIELFGGKIARFERIAWIKIMGVPILAWDEEDFEEGEIRKTEPGCGDGFPAKDSDPGVEGGAVGMGCEASPTMSLSSENKSPPRNSEPCSAVGIGEVTNQAGINCNYENGTNNPSAHIGINFDGPVANGPDGCSTCGGPCSSPDFEPGDSAVKRRRTKKKKNKDPVYIESSNGARNSPSIDLNKCAISSQCSSQPNRLRISPSRSFSESSSEVGRTIDIGNQVGFQVEIGNGAVLEAFNGGGAKIGKT</sequence>
<reference evidence="2" key="1">
    <citation type="journal article" date="2022" name="Mol. Ecol. Resour.">
        <title>The genomes of chicory, endive, great burdock and yacon provide insights into Asteraceae palaeo-polyploidization history and plant inulin production.</title>
        <authorList>
            <person name="Fan W."/>
            <person name="Wang S."/>
            <person name="Wang H."/>
            <person name="Wang A."/>
            <person name="Jiang F."/>
            <person name="Liu H."/>
            <person name="Zhao H."/>
            <person name="Xu D."/>
            <person name="Zhang Y."/>
        </authorList>
    </citation>
    <scope>NUCLEOTIDE SEQUENCE [LARGE SCALE GENOMIC DNA]</scope>
    <source>
        <strain evidence="2">cv. Punajuju</strain>
    </source>
</reference>
<dbReference type="Proteomes" id="UP001055811">
    <property type="component" value="Linkage Group LG07"/>
</dbReference>
<evidence type="ECO:0000313" key="2">
    <source>
        <dbReference type="Proteomes" id="UP001055811"/>
    </source>
</evidence>
<accession>A0ACB9AIU6</accession>
<reference evidence="1 2" key="2">
    <citation type="journal article" date="2022" name="Mol. Ecol. Resour.">
        <title>The genomes of chicory, endive, great burdock and yacon provide insights into Asteraceae paleo-polyploidization history and plant inulin production.</title>
        <authorList>
            <person name="Fan W."/>
            <person name="Wang S."/>
            <person name="Wang H."/>
            <person name="Wang A."/>
            <person name="Jiang F."/>
            <person name="Liu H."/>
            <person name="Zhao H."/>
            <person name="Xu D."/>
            <person name="Zhang Y."/>
        </authorList>
    </citation>
    <scope>NUCLEOTIDE SEQUENCE [LARGE SCALE GENOMIC DNA]</scope>
    <source>
        <strain evidence="2">cv. Punajuju</strain>
        <tissue evidence="1">Leaves</tissue>
    </source>
</reference>
<gene>
    <name evidence="1" type="ORF">L2E82_39379</name>
</gene>
<evidence type="ECO:0000313" key="1">
    <source>
        <dbReference type="EMBL" id="KAI3709613.1"/>
    </source>
</evidence>
<organism evidence="1 2">
    <name type="scientific">Cichorium intybus</name>
    <name type="common">Chicory</name>
    <dbReference type="NCBI Taxonomy" id="13427"/>
    <lineage>
        <taxon>Eukaryota</taxon>
        <taxon>Viridiplantae</taxon>
        <taxon>Streptophyta</taxon>
        <taxon>Embryophyta</taxon>
        <taxon>Tracheophyta</taxon>
        <taxon>Spermatophyta</taxon>
        <taxon>Magnoliopsida</taxon>
        <taxon>eudicotyledons</taxon>
        <taxon>Gunneridae</taxon>
        <taxon>Pentapetalae</taxon>
        <taxon>asterids</taxon>
        <taxon>campanulids</taxon>
        <taxon>Asterales</taxon>
        <taxon>Asteraceae</taxon>
        <taxon>Cichorioideae</taxon>
        <taxon>Cichorieae</taxon>
        <taxon>Cichoriinae</taxon>
        <taxon>Cichorium</taxon>
    </lineage>
</organism>
<dbReference type="EMBL" id="CM042015">
    <property type="protein sequence ID" value="KAI3709613.1"/>
    <property type="molecule type" value="Genomic_DNA"/>
</dbReference>
<proteinExistence type="predicted"/>
<protein>
    <submittedName>
        <fullName evidence="1">Uncharacterized protein</fullName>
    </submittedName>
</protein>